<evidence type="ECO:0008006" key="3">
    <source>
        <dbReference type="Google" id="ProtNLM"/>
    </source>
</evidence>
<dbReference type="AlphaFoldDB" id="A0A1G6XLW4"/>
<sequence length="244" mass="26570">MTDDLDPLAEQVHEQGWCVLPEVIPDRALPAVADLIRAEDHAQAPACAATWTPTSNGSADTSRYQRISKAAGIVAKLGERAGFVAGDRLIGVVRSLLGGYARVSSDFGIVTRPGARRGFWHCDWPFDQSTAARIPQPYGDAIAARPHLEERQVTGPEGSAVLYDARLWHAVAPNRAGESRIALAVRYAPWWLNLEVRRPGSTQALLVDELMDGRPTTAPPLVAAEFDALPTEVRPLYAHWVARP</sequence>
<dbReference type="OrthoDB" id="9796766at2"/>
<accession>A0A1G6XLW4</accession>
<evidence type="ECO:0000313" key="1">
    <source>
        <dbReference type="EMBL" id="SDD78991.1"/>
    </source>
</evidence>
<keyword evidence="2" id="KW-1185">Reference proteome</keyword>
<evidence type="ECO:0000313" key="2">
    <source>
        <dbReference type="Proteomes" id="UP000199501"/>
    </source>
</evidence>
<dbReference type="STRING" id="1271860.SAMN05216174_11815"/>
<dbReference type="Gene3D" id="2.60.120.620">
    <property type="entry name" value="q2cbj1_9rhob like domain"/>
    <property type="match status" value="2"/>
</dbReference>
<name>A0A1G6XLW4_9PSEU</name>
<protein>
    <recommendedName>
        <fullName evidence="3">Phytanoyl-CoA dioxygenase (PhyH)</fullName>
    </recommendedName>
</protein>
<dbReference type="Proteomes" id="UP000199501">
    <property type="component" value="Unassembled WGS sequence"/>
</dbReference>
<dbReference type="SUPFAM" id="SSF51197">
    <property type="entry name" value="Clavaminate synthase-like"/>
    <property type="match status" value="1"/>
</dbReference>
<reference evidence="2" key="1">
    <citation type="submission" date="2016-10" db="EMBL/GenBank/DDBJ databases">
        <authorList>
            <person name="Varghese N."/>
            <person name="Submissions S."/>
        </authorList>
    </citation>
    <scope>NUCLEOTIDE SEQUENCE [LARGE SCALE GENOMIC DNA]</scope>
    <source>
        <strain evidence="2">IBRC-M 10403</strain>
    </source>
</reference>
<dbReference type="EMBL" id="FMZZ01000018">
    <property type="protein sequence ID" value="SDD78991.1"/>
    <property type="molecule type" value="Genomic_DNA"/>
</dbReference>
<proteinExistence type="predicted"/>
<organism evidence="1 2">
    <name type="scientific">Actinokineospora iranica</name>
    <dbReference type="NCBI Taxonomy" id="1271860"/>
    <lineage>
        <taxon>Bacteria</taxon>
        <taxon>Bacillati</taxon>
        <taxon>Actinomycetota</taxon>
        <taxon>Actinomycetes</taxon>
        <taxon>Pseudonocardiales</taxon>
        <taxon>Pseudonocardiaceae</taxon>
        <taxon>Actinokineospora</taxon>
    </lineage>
</organism>
<dbReference type="RefSeq" id="WP_091456352.1">
    <property type="nucleotide sequence ID" value="NZ_FMZZ01000018.1"/>
</dbReference>
<gene>
    <name evidence="1" type="ORF">SAMN05216174_11815</name>
</gene>